<dbReference type="RefSeq" id="WP_106617965.1">
    <property type="nucleotide sequence ID" value="NZ_PYAX01000009.1"/>
</dbReference>
<dbReference type="InterPro" id="IPR003148">
    <property type="entry name" value="RCK_N"/>
</dbReference>
<dbReference type="Proteomes" id="UP000241118">
    <property type="component" value="Unassembled WGS sequence"/>
</dbReference>
<evidence type="ECO:0000313" key="3">
    <source>
        <dbReference type="Proteomes" id="UP000241118"/>
    </source>
</evidence>
<dbReference type="InterPro" id="IPR050721">
    <property type="entry name" value="Trk_Ktr_HKT_K-transport"/>
</dbReference>
<sequence length="215" mass="22356">MCARTLVIGFGVTGAGAARHLLDNGADPTGLVVVDSNAGAAGRAAELGLRTIVGDGTDRHVLARATSGSATRHVVVAVVPDEAAVFATMLARDLCPTAVIVAAVRDDAHIAVVCRHGADYAVSTSEATGTALVRALSGQEQERTAEGTAVYWTIDERPAEPSEVGRPPYDCAPNAVGVIRDSQRFWGPDAAHLRLAADDHLLFLQVRTAPGRTET</sequence>
<name>A0A2P8I455_SACCR</name>
<dbReference type="PANTHER" id="PTHR43833:SF9">
    <property type="entry name" value="POTASSIUM CHANNEL PROTEIN YUGO-RELATED"/>
    <property type="match status" value="1"/>
</dbReference>
<feature type="domain" description="RCK N-terminal" evidence="1">
    <location>
        <begin position="2"/>
        <end position="122"/>
    </location>
</feature>
<dbReference type="PROSITE" id="PS51201">
    <property type="entry name" value="RCK_N"/>
    <property type="match status" value="1"/>
</dbReference>
<evidence type="ECO:0000313" key="2">
    <source>
        <dbReference type="EMBL" id="PSL53224.1"/>
    </source>
</evidence>
<evidence type="ECO:0000259" key="1">
    <source>
        <dbReference type="PROSITE" id="PS51201"/>
    </source>
</evidence>
<dbReference type="OrthoDB" id="3972913at2"/>
<dbReference type="InterPro" id="IPR036291">
    <property type="entry name" value="NAD(P)-bd_dom_sf"/>
</dbReference>
<comment type="caution">
    <text evidence="2">The sequence shown here is derived from an EMBL/GenBank/DDBJ whole genome shotgun (WGS) entry which is preliminary data.</text>
</comment>
<gene>
    <name evidence="2" type="ORF">B0I31_10914</name>
</gene>
<dbReference type="Gene3D" id="3.40.50.720">
    <property type="entry name" value="NAD(P)-binding Rossmann-like Domain"/>
    <property type="match status" value="1"/>
</dbReference>
<organism evidence="2 3">
    <name type="scientific">Saccharothrix carnea</name>
    <dbReference type="NCBI Taxonomy" id="1280637"/>
    <lineage>
        <taxon>Bacteria</taxon>
        <taxon>Bacillati</taxon>
        <taxon>Actinomycetota</taxon>
        <taxon>Actinomycetes</taxon>
        <taxon>Pseudonocardiales</taxon>
        <taxon>Pseudonocardiaceae</taxon>
        <taxon>Saccharothrix</taxon>
    </lineage>
</organism>
<dbReference type="GO" id="GO:0006813">
    <property type="term" value="P:potassium ion transport"/>
    <property type="evidence" value="ECO:0007669"/>
    <property type="project" value="InterPro"/>
</dbReference>
<keyword evidence="3" id="KW-1185">Reference proteome</keyword>
<dbReference type="PANTHER" id="PTHR43833">
    <property type="entry name" value="POTASSIUM CHANNEL PROTEIN 2-RELATED-RELATED"/>
    <property type="match status" value="1"/>
</dbReference>
<dbReference type="Pfam" id="PF02254">
    <property type="entry name" value="TrkA_N"/>
    <property type="match status" value="1"/>
</dbReference>
<accession>A0A2P8I455</accession>
<dbReference type="EMBL" id="PYAX01000009">
    <property type="protein sequence ID" value="PSL53224.1"/>
    <property type="molecule type" value="Genomic_DNA"/>
</dbReference>
<dbReference type="SUPFAM" id="SSF51735">
    <property type="entry name" value="NAD(P)-binding Rossmann-fold domains"/>
    <property type="match status" value="1"/>
</dbReference>
<proteinExistence type="predicted"/>
<dbReference type="AlphaFoldDB" id="A0A2P8I455"/>
<reference evidence="2 3" key="1">
    <citation type="submission" date="2018-03" db="EMBL/GenBank/DDBJ databases">
        <title>Genomic Encyclopedia of Type Strains, Phase III (KMG-III): the genomes of soil and plant-associated and newly described type strains.</title>
        <authorList>
            <person name="Whitman W."/>
        </authorList>
    </citation>
    <scope>NUCLEOTIDE SEQUENCE [LARGE SCALE GENOMIC DNA]</scope>
    <source>
        <strain evidence="2 3">CGMCC 4.7097</strain>
    </source>
</reference>
<protein>
    <submittedName>
        <fullName evidence="2">TrkA family protein</fullName>
    </submittedName>
</protein>